<feature type="transmembrane region" description="Helical" evidence="5">
    <location>
        <begin position="335"/>
        <end position="355"/>
    </location>
</feature>
<feature type="transmembrane region" description="Helical" evidence="5">
    <location>
        <begin position="158"/>
        <end position="179"/>
    </location>
</feature>
<feature type="transmembrane region" description="Helical" evidence="5">
    <location>
        <begin position="185"/>
        <end position="207"/>
    </location>
</feature>
<dbReference type="Proteomes" id="UP000184440">
    <property type="component" value="Unassembled WGS sequence"/>
</dbReference>
<feature type="transmembrane region" description="Helical" evidence="5">
    <location>
        <begin position="309"/>
        <end position="329"/>
    </location>
</feature>
<dbReference type="SUPFAM" id="SSF103473">
    <property type="entry name" value="MFS general substrate transporter"/>
    <property type="match status" value="1"/>
</dbReference>
<protein>
    <submittedName>
        <fullName evidence="7">Major Facilitator Superfamily protein</fullName>
    </submittedName>
</protein>
<sequence length="437" mass="45716">MTTDQPLLRDVPQAPPTAEPSRGFVALFALASLGLWIATLTPVIVSVPLKVAQIDPNENTQGTTLSVVLGIGAVFGILANPVFGRISDRTTWPLGRRRPWLVIGALLSVLGAVVLGLSSNVAVATVGWSINQIGVNATMAVLLALLPDQVPPERRGRISGLLGLTQAVAAVLGVALVGGLSQVSLTLAIIVPTAIALVCVSIAAVLLSDRPATRTERPSFNLREFAGSFWVNPRRFPDFGWAWISRFAMFMGISFALNYQIFYLTSHLGLTEKQATGLVPAAIGIQTLMVVLVSLTLGPLSDRLRRRKVFVLVSAVIAGVGLGVVALAPADRTSVPLFLLGMALVGLGQGTYFAVDLALVADVLPNKDEDAAKDLGVLGMANLIPQSIAPAVAPLFLAVPLFTDNGGSGQNYVALYLAGALFAVAAGVTILRVEGVR</sequence>
<feature type="transmembrane region" description="Helical" evidence="5">
    <location>
        <begin position="125"/>
        <end position="146"/>
    </location>
</feature>
<feature type="domain" description="Major facilitator superfamily (MFS) profile" evidence="6">
    <location>
        <begin position="27"/>
        <end position="437"/>
    </location>
</feature>
<feature type="transmembrane region" description="Helical" evidence="5">
    <location>
        <begin position="65"/>
        <end position="87"/>
    </location>
</feature>
<feature type="transmembrane region" description="Helical" evidence="5">
    <location>
        <begin position="243"/>
        <end position="265"/>
    </location>
</feature>
<dbReference type="Pfam" id="PF07690">
    <property type="entry name" value="MFS_1"/>
    <property type="match status" value="1"/>
</dbReference>
<feature type="transmembrane region" description="Helical" evidence="5">
    <location>
        <begin position="277"/>
        <end position="297"/>
    </location>
</feature>
<name>A0A1M7PDM9_9ACTN</name>
<feature type="transmembrane region" description="Helical" evidence="5">
    <location>
        <begin position="99"/>
        <end position="119"/>
    </location>
</feature>
<feature type="transmembrane region" description="Helical" evidence="5">
    <location>
        <begin position="413"/>
        <end position="433"/>
    </location>
</feature>
<keyword evidence="3 5" id="KW-1133">Transmembrane helix</keyword>
<dbReference type="PROSITE" id="PS50850">
    <property type="entry name" value="MFS"/>
    <property type="match status" value="1"/>
</dbReference>
<reference evidence="7 8" key="1">
    <citation type="submission" date="2016-11" db="EMBL/GenBank/DDBJ databases">
        <authorList>
            <person name="Jaros S."/>
            <person name="Januszkiewicz K."/>
            <person name="Wedrychowicz H."/>
        </authorList>
    </citation>
    <scope>NUCLEOTIDE SEQUENCE [LARGE SCALE GENOMIC DNA]</scope>
    <source>
        <strain evidence="7 8">DSM 46144</strain>
    </source>
</reference>
<comment type="subcellular location">
    <subcellularLocation>
        <location evidence="1">Cell membrane</location>
        <topology evidence="1">Multi-pass membrane protein</topology>
    </subcellularLocation>
</comment>
<dbReference type="PANTHER" id="PTHR23528">
    <property type="match status" value="1"/>
</dbReference>
<feature type="transmembrane region" description="Helical" evidence="5">
    <location>
        <begin position="375"/>
        <end position="401"/>
    </location>
</feature>
<proteinExistence type="predicted"/>
<keyword evidence="2 5" id="KW-0812">Transmembrane</keyword>
<dbReference type="GO" id="GO:0022857">
    <property type="term" value="F:transmembrane transporter activity"/>
    <property type="evidence" value="ECO:0007669"/>
    <property type="project" value="InterPro"/>
</dbReference>
<dbReference type="RefSeq" id="WP_073255925.1">
    <property type="nucleotide sequence ID" value="NZ_FRCS01000003.1"/>
</dbReference>
<keyword evidence="4 5" id="KW-0472">Membrane</keyword>
<dbReference type="EMBL" id="FRCS01000003">
    <property type="protein sequence ID" value="SHN15064.1"/>
    <property type="molecule type" value="Genomic_DNA"/>
</dbReference>
<dbReference type="InterPro" id="IPR020846">
    <property type="entry name" value="MFS_dom"/>
</dbReference>
<evidence type="ECO:0000256" key="4">
    <source>
        <dbReference type="ARBA" id="ARBA00023136"/>
    </source>
</evidence>
<evidence type="ECO:0000256" key="1">
    <source>
        <dbReference type="ARBA" id="ARBA00004651"/>
    </source>
</evidence>
<evidence type="ECO:0000256" key="5">
    <source>
        <dbReference type="SAM" id="Phobius"/>
    </source>
</evidence>
<evidence type="ECO:0000256" key="3">
    <source>
        <dbReference type="ARBA" id="ARBA00022989"/>
    </source>
</evidence>
<organism evidence="7 8">
    <name type="scientific">Cryptosporangium aurantiacum</name>
    <dbReference type="NCBI Taxonomy" id="134849"/>
    <lineage>
        <taxon>Bacteria</taxon>
        <taxon>Bacillati</taxon>
        <taxon>Actinomycetota</taxon>
        <taxon>Actinomycetes</taxon>
        <taxon>Cryptosporangiales</taxon>
        <taxon>Cryptosporangiaceae</taxon>
        <taxon>Cryptosporangium</taxon>
    </lineage>
</organism>
<dbReference type="OrthoDB" id="7584869at2"/>
<accession>A0A1M7PDM9</accession>
<dbReference type="PANTHER" id="PTHR23528:SF1">
    <property type="entry name" value="MAJOR FACILITATOR SUPERFAMILY (MFS) PROFILE DOMAIN-CONTAINING PROTEIN"/>
    <property type="match status" value="1"/>
</dbReference>
<evidence type="ECO:0000313" key="8">
    <source>
        <dbReference type="Proteomes" id="UP000184440"/>
    </source>
</evidence>
<gene>
    <name evidence="7" type="ORF">SAMN05443668_103246</name>
</gene>
<dbReference type="InterPro" id="IPR036259">
    <property type="entry name" value="MFS_trans_sf"/>
</dbReference>
<dbReference type="AlphaFoldDB" id="A0A1M7PDM9"/>
<dbReference type="Gene3D" id="1.20.1250.20">
    <property type="entry name" value="MFS general substrate transporter like domains"/>
    <property type="match status" value="2"/>
</dbReference>
<feature type="transmembrane region" description="Helical" evidence="5">
    <location>
        <begin position="24"/>
        <end position="45"/>
    </location>
</feature>
<dbReference type="GO" id="GO:0005886">
    <property type="term" value="C:plasma membrane"/>
    <property type="evidence" value="ECO:0007669"/>
    <property type="project" value="UniProtKB-SubCell"/>
</dbReference>
<evidence type="ECO:0000313" key="7">
    <source>
        <dbReference type="EMBL" id="SHN15064.1"/>
    </source>
</evidence>
<evidence type="ECO:0000256" key="2">
    <source>
        <dbReference type="ARBA" id="ARBA00022692"/>
    </source>
</evidence>
<dbReference type="InterPro" id="IPR011701">
    <property type="entry name" value="MFS"/>
</dbReference>
<evidence type="ECO:0000259" key="6">
    <source>
        <dbReference type="PROSITE" id="PS50850"/>
    </source>
</evidence>
<dbReference type="STRING" id="134849.SAMN05443668_103246"/>
<keyword evidence="8" id="KW-1185">Reference proteome</keyword>